<comment type="caution">
    <text evidence="1">The sequence shown here is derived from an EMBL/GenBank/DDBJ whole genome shotgun (WGS) entry which is preliminary data.</text>
</comment>
<protein>
    <submittedName>
        <fullName evidence="1">Uncharacterized protein</fullName>
    </submittedName>
</protein>
<dbReference type="Proteomes" id="UP000077421">
    <property type="component" value="Unassembled WGS sequence"/>
</dbReference>
<sequence length="80" mass="9297">MELFNIVYCIACGQLREATDLHKVFQMGFRQSDGVDYIRQHAVQNRSRVRLTLFETHYVTVLEGTPVYDGRLRIATDYGI</sequence>
<reference evidence="1 2" key="1">
    <citation type="submission" date="2016-02" db="EMBL/GenBank/DDBJ databases">
        <title>Draft genome sequence of Acidibacillus ferrooxidans SLC66.</title>
        <authorList>
            <person name="Oliveira G."/>
            <person name="Nancucheo I."/>
            <person name="Dall'Agnol H."/>
            <person name="Johnson B."/>
            <person name="Oliveira R."/>
            <person name="Nunes G.L."/>
            <person name="Tzotzos G."/>
            <person name="Orellana S.C."/>
            <person name="Salim A.C."/>
            <person name="Araujo F.M."/>
        </authorList>
    </citation>
    <scope>NUCLEOTIDE SEQUENCE [LARGE SCALE GENOMIC DNA]</scope>
    <source>
        <strain evidence="1 2">SLC66</strain>
    </source>
</reference>
<evidence type="ECO:0000313" key="1">
    <source>
        <dbReference type="EMBL" id="OAG94579.1"/>
    </source>
</evidence>
<accession>A0A853KED0</accession>
<dbReference type="AlphaFoldDB" id="A0A853KED0"/>
<organism evidence="1 2">
    <name type="scientific">Ferroacidibacillus organovorans</name>
    <dbReference type="NCBI Taxonomy" id="1765683"/>
    <lineage>
        <taxon>Bacteria</taxon>
        <taxon>Bacillati</taxon>
        <taxon>Bacillota</taxon>
        <taxon>Bacilli</taxon>
        <taxon>Bacillales</taxon>
        <taxon>Alicyclobacillaceae</taxon>
        <taxon>Ferroacidibacillus</taxon>
    </lineage>
</organism>
<proteinExistence type="predicted"/>
<evidence type="ECO:0000313" key="2">
    <source>
        <dbReference type="Proteomes" id="UP000077421"/>
    </source>
</evidence>
<dbReference type="EMBL" id="LSUQ01000008">
    <property type="protein sequence ID" value="OAG94579.1"/>
    <property type="molecule type" value="Genomic_DNA"/>
</dbReference>
<name>A0A853KED0_9BACL</name>
<gene>
    <name evidence="1" type="ORF">AYW79_04275</name>
</gene>